<dbReference type="InterPro" id="IPR008638">
    <property type="entry name" value="FhaB/CdiA-like_TPS"/>
</dbReference>
<dbReference type="SMART" id="SM00912">
    <property type="entry name" value="Haemagg_act"/>
    <property type="match status" value="1"/>
</dbReference>
<sequence length="2366" mass="246036">MNRNLHRIVFNRALGVLQVVAETARRKRPGASGAAAARRRVLAALLPLRFALAIALGQALVVPMAGAQIVADPDAPAQQRPTVLRAANGVLLVNIQTPSAAGVSRNTYRQFDVDHPGAVLNNSRTNTRTQLGGWVQGNPWLATGAARVILNEVNSSNPSLLRGYVEVAGERAQLVIANPTGISCDGCGFINAERATLTTGTPVFNGGSLEAYRVEGGTIRISGQGMDARDTQYADLIARAVAVNAGIWAQRLQVTTGANALDADHAEVRTIASDGDAPAFALDVGALGGMYSRKIVLVGTEHGVGMRNAGALGAQIGQLVVTADGRLENSGTMQAQADVRIDASGGITNTGTISAGRTLAVSTPGSIDNDRGTLNARRVAAHARSLTNRGGAIEQTGSQGLTLRTALLANRAGGRIGLAAADAATPPDNARNPGDTAAPGTSGQTHGARGDDAAGGAVRPSHTHGASLADGELVIAATLDNEDGRIMAGGGIDVAATAGIDNDGGHLGLRRLHVSGGDLGNHKGEIKVAADARIAVGRLDNDAGQLQVAGAFSLVAQDVSNRAGTVLHSGEAAGRIEARAQLDNGDGTLASHAGFDIRAGTLVNARGNILSDGRIEVAADRVINQRGTLLAGRSLGVSAGSLGGDGSLLSRGDLSLILRQDFTNLEEIRANGRAVIGTAGLLSNRGVVQAGDLELRGTNIDNAATGEMSGNRSTVIARDTLSNRGLIDGGQTRIDAGTLDNVGTGRIYGDHLAIQAGTLDNRDEAGHAPTIAARQRLDIGAGALDNREQALIFSAGRGSDALNIGGALDADHHATGRAGLVRNASAIIESLGGLTIDTRRLLNRNLHFSTVSALVGGPTRSMLIQPESAPDKHDIGEYRWEHWSRAGRYRHKTTGAEVDSWTQYDVTRTEYETHVTESAPSMIRAGADMRLRGDDLVNDKSRILAGGTLQGDLLNLHNEAAFGEHIIREVGTSQFTYSKWRGGTRRYHQRKWDDRIAYTPADIVQTIALDVSKIAQNAAGSGSGFTVDGRHTGQSSAGGPSGAGTAESVENAQGNAPAVIRTVRVDTEVPANSLFRAGPAAAGYLIETDPRFTNYRNWLSSDYLLSQLGYDPTTTHKRLGDGYYEQQLVRDQIDQLTGRRFLAGYANDEAQYRALLDAGATYARAWKLRPGIALSAAQMAQLTSDIVWLVERVVTLADGSTTRALVPQVYVRMQPGDLDANGTLMAANAIDLHLQGDLLNSGTVAGRTAVKLTADNLRNLGGRITGDAVALDARTDIDNIGGTMKADSALLLHAGRDLEVRSTTRSDARRAGLSDFSRTHLDRVAGLYVSRPGGRLLVTAGRDTTLAAARVVNRGEHGQTAIVAGRDLSLGTVTVAEHESNVRNASNYLRQGERREVGTRIETAGDVRLQAGRDLSATAAHVNSERGAVVTVARRDVDIRAGQAGNDWSEGRQHTFKGLLGASRRTTRESLAETRAVSTTFSGNTVAVQGRDVTITGSNVVSDARTVVVAKRDLTLQAATETRKESHFKESRKSGFLYDGGLAVTLGNRTQSGDRNSASTRAAASTVGATGGDVALVAGDHYQQTGSHVVAPKGDVDIRARKADIVEARETGTSAQQSKFRQSGLTVALTAPVISAVQTGQQMKRAADDAADTRMKALAAATTGMSAMNAITAVQASPDTAGGISISITAGASKNDSQSSTHYDTAAGSTVVAGRNMRISATGAGDDANLTVRGSTLRAGGSARLRADGDIDLLAARNTVETRRDSSQSSGGVGVAISVGANGVGFGVTANASRGKGSGKGQDVTWTHTHVDAGDTLTLESGGDTHLRGAVARGRQVAADVGGNLDIESLQDTSRFKSKDSNIGGSVTAGVGFAASASYGKSKVDGDFASVREQSGIQAGDGGFDVEVDGDTRLKGAVIASTDKAVQDGLNRLSTRTLTAGDLENRSAYRATGASVSGGFGMGAGDRKADASPQSEGAAGTSDAAPASNVAGQGSEWSWQNFGTGANAGAPGYVKKHGSEHSTTRSGISAGVTEIRDHTAQHAETGKTAEQAVSSLDREVRTGDSAHGLTRNWDPEKLAAQVKAQAEIAAAFSQQAYSQVHQYAQRERAGLQEKLKAAEKDPQAKAAVEAELRDLKLQERALNVLIGAVTGSGASAVTKESLSAAASEMRRLMIEDSKKFAGITDGSNVPLSNISGVSEGVDGDGKKLGGTRIDLDIVCGVENERCVANSDGSLQRDRNNIVKFDSKSLEMTLEQFLESDEGKRAIGATGGIQGAKGTLFGIQYVAGSLADKIVEAFAGPHDMIGGKLSGLYDKEGNARRGRSKFISNAQDAWSLIALAPAAPFAMSEALPSEVWEAISILIEASK</sequence>
<comment type="caution">
    <text evidence="4">The sequence shown here is derived from an EMBL/GenBank/DDBJ whole genome shotgun (WGS) entry which is preliminary data.</text>
</comment>
<keyword evidence="2" id="KW-1133">Transmembrane helix</keyword>
<dbReference type="InterPro" id="IPR011050">
    <property type="entry name" value="Pectin_lyase_fold/virulence"/>
</dbReference>
<feature type="region of interest" description="Disordered" evidence="1">
    <location>
        <begin position="1025"/>
        <end position="1051"/>
    </location>
</feature>
<feature type="compositionally biased region" description="Polar residues" evidence="1">
    <location>
        <begin position="1990"/>
        <end position="2003"/>
    </location>
</feature>
<dbReference type="OrthoDB" id="5666689at2"/>
<dbReference type="InterPro" id="IPR010069">
    <property type="entry name" value="CdiA_FHA1_rpt"/>
</dbReference>
<dbReference type="GO" id="GO:0003824">
    <property type="term" value="F:catalytic activity"/>
    <property type="evidence" value="ECO:0007669"/>
    <property type="project" value="UniProtKB-ARBA"/>
</dbReference>
<feature type="region of interest" description="Disordered" evidence="1">
    <location>
        <begin position="2010"/>
        <end position="2029"/>
    </location>
</feature>
<evidence type="ECO:0000313" key="5">
    <source>
        <dbReference type="Proteomes" id="UP000217005"/>
    </source>
</evidence>
<dbReference type="SUPFAM" id="SSF51126">
    <property type="entry name" value="Pectin lyase-like"/>
    <property type="match status" value="1"/>
</dbReference>
<feature type="region of interest" description="Disordered" evidence="1">
    <location>
        <begin position="1964"/>
        <end position="2003"/>
    </location>
</feature>
<feature type="transmembrane region" description="Helical" evidence="2">
    <location>
        <begin position="48"/>
        <end position="71"/>
    </location>
</feature>
<reference evidence="4 5" key="1">
    <citation type="submission" date="2017-05" db="EMBL/GenBank/DDBJ databases">
        <title>Complete and WGS of Bordetella genogroups.</title>
        <authorList>
            <person name="Spilker T."/>
            <person name="LiPuma J."/>
        </authorList>
    </citation>
    <scope>NUCLEOTIDE SEQUENCE [LARGE SCALE GENOMIC DNA]</scope>
    <source>
        <strain evidence="4 5">AU17610</strain>
    </source>
</reference>
<evidence type="ECO:0000256" key="1">
    <source>
        <dbReference type="SAM" id="MobiDB-lite"/>
    </source>
</evidence>
<evidence type="ECO:0000313" key="4">
    <source>
        <dbReference type="EMBL" id="OZI39063.1"/>
    </source>
</evidence>
<dbReference type="RefSeq" id="WP_094825438.1">
    <property type="nucleotide sequence ID" value="NZ_NEVL01000002.1"/>
</dbReference>
<dbReference type="Pfam" id="PF05860">
    <property type="entry name" value="TPS"/>
    <property type="match status" value="1"/>
</dbReference>
<dbReference type="NCBIfam" id="TIGR01901">
    <property type="entry name" value="adhes_NPXG"/>
    <property type="match status" value="1"/>
</dbReference>
<accession>A0A261SRZ9</accession>
<keyword evidence="2" id="KW-0812">Transmembrane</keyword>
<dbReference type="Proteomes" id="UP000217005">
    <property type="component" value="Unassembled WGS sequence"/>
</dbReference>
<feature type="region of interest" description="Disordered" evidence="1">
    <location>
        <begin position="2040"/>
        <end position="2072"/>
    </location>
</feature>
<dbReference type="Pfam" id="PF13018">
    <property type="entry name" value="ESPR"/>
    <property type="match status" value="1"/>
</dbReference>
<protein>
    <recommendedName>
        <fullName evidence="3">Filamentous haemagglutinin FhaB/tRNA nuclease CdiA-like TPS domain-containing protein</fullName>
    </recommendedName>
</protein>
<feature type="region of interest" description="Disordered" evidence="1">
    <location>
        <begin position="422"/>
        <end position="465"/>
    </location>
</feature>
<dbReference type="NCBIfam" id="TIGR01731">
    <property type="entry name" value="fil_hemag_20aa"/>
    <property type="match status" value="14"/>
</dbReference>
<dbReference type="EMBL" id="NEVL01000002">
    <property type="protein sequence ID" value="OZI39063.1"/>
    <property type="molecule type" value="Genomic_DNA"/>
</dbReference>
<feature type="compositionally biased region" description="Low complexity" evidence="1">
    <location>
        <begin position="1033"/>
        <end position="1046"/>
    </location>
</feature>
<dbReference type="InterPro" id="IPR024973">
    <property type="entry name" value="ESPR"/>
</dbReference>
<dbReference type="Pfam" id="PF13332">
    <property type="entry name" value="Fil_haemagg_2"/>
    <property type="match status" value="2"/>
</dbReference>
<evidence type="ECO:0000259" key="3">
    <source>
        <dbReference type="SMART" id="SM00912"/>
    </source>
</evidence>
<keyword evidence="2" id="KW-0472">Membrane</keyword>
<evidence type="ECO:0000256" key="2">
    <source>
        <dbReference type="SAM" id="Phobius"/>
    </source>
</evidence>
<organism evidence="4 5">
    <name type="scientific">Bordetella genomosp. 1</name>
    <dbReference type="NCBI Taxonomy" id="1395607"/>
    <lineage>
        <taxon>Bacteria</taxon>
        <taxon>Pseudomonadati</taxon>
        <taxon>Pseudomonadota</taxon>
        <taxon>Betaproteobacteria</taxon>
        <taxon>Burkholderiales</taxon>
        <taxon>Alcaligenaceae</taxon>
        <taxon>Bordetella</taxon>
    </lineage>
</organism>
<gene>
    <name evidence="4" type="ORF">CEG14_05905</name>
</gene>
<feature type="domain" description="Filamentous haemagglutinin FhaB/tRNA nuclease CdiA-like TPS" evidence="3">
    <location>
        <begin position="87"/>
        <end position="207"/>
    </location>
</feature>
<feature type="compositionally biased region" description="Low complexity" evidence="1">
    <location>
        <begin position="422"/>
        <end position="433"/>
    </location>
</feature>
<dbReference type="Gene3D" id="2.160.20.10">
    <property type="entry name" value="Single-stranded right-handed beta-helix, Pectin lyase-like"/>
    <property type="match status" value="1"/>
</dbReference>
<dbReference type="InterPro" id="IPR025157">
    <property type="entry name" value="Hemagglutinin_rpt"/>
</dbReference>
<dbReference type="InterPro" id="IPR012334">
    <property type="entry name" value="Pectin_lyas_fold"/>
</dbReference>
<proteinExistence type="predicted"/>
<name>A0A261SRZ9_9BORD</name>